<evidence type="ECO:0000313" key="1">
    <source>
        <dbReference type="EMBL" id="CAF1376841.1"/>
    </source>
</evidence>
<dbReference type="EMBL" id="CAJNOQ010016204">
    <property type="protein sequence ID" value="CAF1376841.1"/>
    <property type="molecule type" value="Genomic_DNA"/>
</dbReference>
<evidence type="ECO:0000313" key="2">
    <source>
        <dbReference type="EMBL" id="CAF4267647.1"/>
    </source>
</evidence>
<reference evidence="1" key="1">
    <citation type="submission" date="2021-02" db="EMBL/GenBank/DDBJ databases">
        <authorList>
            <person name="Nowell W R."/>
        </authorList>
    </citation>
    <scope>NUCLEOTIDE SEQUENCE</scope>
</reference>
<dbReference type="AlphaFoldDB" id="A0A815J7L5"/>
<organism evidence="1 3">
    <name type="scientific">Didymodactylos carnosus</name>
    <dbReference type="NCBI Taxonomy" id="1234261"/>
    <lineage>
        <taxon>Eukaryota</taxon>
        <taxon>Metazoa</taxon>
        <taxon>Spiralia</taxon>
        <taxon>Gnathifera</taxon>
        <taxon>Rotifera</taxon>
        <taxon>Eurotatoria</taxon>
        <taxon>Bdelloidea</taxon>
        <taxon>Philodinida</taxon>
        <taxon>Philodinidae</taxon>
        <taxon>Didymodactylos</taxon>
    </lineage>
</organism>
<comment type="caution">
    <text evidence="1">The sequence shown here is derived from an EMBL/GenBank/DDBJ whole genome shotgun (WGS) entry which is preliminary data.</text>
</comment>
<name>A0A815J7L5_9BILA</name>
<dbReference type="Proteomes" id="UP000663829">
    <property type="component" value="Unassembled WGS sequence"/>
</dbReference>
<gene>
    <name evidence="1" type="ORF">GPM918_LOCUS32130</name>
    <name evidence="2" type="ORF">SRO942_LOCUS32791</name>
</gene>
<keyword evidence="3" id="KW-1185">Reference proteome</keyword>
<sequence length="79" mass="8813">CINHASVLYCGTTNTNLLRLNSLQYGASLAVSGAMRGSLHEKVCTELGWVPLFIKQENEDVFPAIPIKYDFFAIHRLCL</sequence>
<dbReference type="EMBL" id="CAJOBC010078805">
    <property type="protein sequence ID" value="CAF4267647.1"/>
    <property type="molecule type" value="Genomic_DNA"/>
</dbReference>
<evidence type="ECO:0000313" key="3">
    <source>
        <dbReference type="Proteomes" id="UP000663829"/>
    </source>
</evidence>
<proteinExistence type="predicted"/>
<protein>
    <submittedName>
        <fullName evidence="1">Uncharacterized protein</fullName>
    </submittedName>
</protein>
<accession>A0A815J7L5</accession>
<dbReference type="Proteomes" id="UP000681722">
    <property type="component" value="Unassembled WGS sequence"/>
</dbReference>
<feature type="non-terminal residue" evidence="1">
    <location>
        <position position="1"/>
    </location>
</feature>